<reference evidence="9" key="1">
    <citation type="journal article" date="2019" name="Int. J. Syst. Evol. Microbiol.">
        <title>The Global Catalogue of Microorganisms (GCM) 10K type strain sequencing project: providing services to taxonomists for standard genome sequencing and annotation.</title>
        <authorList>
            <consortium name="The Broad Institute Genomics Platform"/>
            <consortium name="The Broad Institute Genome Sequencing Center for Infectious Disease"/>
            <person name="Wu L."/>
            <person name="Ma J."/>
        </authorList>
    </citation>
    <scope>NUCLEOTIDE SEQUENCE [LARGE SCALE GENOMIC DNA]</scope>
    <source>
        <strain evidence="9">JCM 32105</strain>
    </source>
</reference>
<keyword evidence="6" id="KW-1133">Transmembrane helix</keyword>
<evidence type="ECO:0000313" key="8">
    <source>
        <dbReference type="EMBL" id="GAA4464232.1"/>
    </source>
</evidence>
<accession>A0ABP8NDS2</accession>
<evidence type="ECO:0000313" key="9">
    <source>
        <dbReference type="Proteomes" id="UP001500067"/>
    </source>
</evidence>
<dbReference type="InterPro" id="IPR007221">
    <property type="entry name" value="MreC"/>
</dbReference>
<dbReference type="PIRSF" id="PIRSF038471">
    <property type="entry name" value="MreC"/>
    <property type="match status" value="1"/>
</dbReference>
<comment type="caution">
    <text evidence="8">The sequence shown here is derived from an EMBL/GenBank/DDBJ whole genome shotgun (WGS) entry which is preliminary data.</text>
</comment>
<dbReference type="NCBIfam" id="TIGR00219">
    <property type="entry name" value="mreC"/>
    <property type="match status" value="1"/>
</dbReference>
<dbReference type="Pfam" id="PF04085">
    <property type="entry name" value="MreC"/>
    <property type="match status" value="1"/>
</dbReference>
<feature type="domain" description="Rod shape-determining protein MreC beta-barrel core" evidence="7">
    <location>
        <begin position="119"/>
        <end position="266"/>
    </location>
</feature>
<keyword evidence="3 5" id="KW-0133">Cell shape</keyword>
<keyword evidence="6" id="KW-0472">Membrane</keyword>
<protein>
    <recommendedName>
        <fullName evidence="2 5">Cell shape-determining protein MreC</fullName>
    </recommendedName>
    <alternativeName>
        <fullName evidence="4 5">Cell shape protein MreC</fullName>
    </alternativeName>
</protein>
<dbReference type="InterPro" id="IPR042175">
    <property type="entry name" value="Cell/Rod_MreC_2"/>
</dbReference>
<feature type="transmembrane region" description="Helical" evidence="6">
    <location>
        <begin position="12"/>
        <end position="32"/>
    </location>
</feature>
<keyword evidence="9" id="KW-1185">Reference proteome</keyword>
<dbReference type="InterPro" id="IPR055342">
    <property type="entry name" value="MreC_beta-barrel_core"/>
</dbReference>
<dbReference type="Gene3D" id="2.40.10.350">
    <property type="entry name" value="Rod shape-determining protein MreC, domain 2"/>
    <property type="match status" value="1"/>
</dbReference>
<comment type="function">
    <text evidence="5">Involved in formation and maintenance of cell shape.</text>
</comment>
<proteinExistence type="inferred from homology"/>
<organism evidence="8 9">
    <name type="scientific">Nemorincola caseinilytica</name>
    <dbReference type="NCBI Taxonomy" id="2054315"/>
    <lineage>
        <taxon>Bacteria</taxon>
        <taxon>Pseudomonadati</taxon>
        <taxon>Bacteroidota</taxon>
        <taxon>Chitinophagia</taxon>
        <taxon>Chitinophagales</taxon>
        <taxon>Chitinophagaceae</taxon>
        <taxon>Nemorincola</taxon>
    </lineage>
</organism>
<dbReference type="RefSeq" id="WP_345080693.1">
    <property type="nucleotide sequence ID" value="NZ_BAABFA010000009.1"/>
</dbReference>
<evidence type="ECO:0000256" key="5">
    <source>
        <dbReference type="PIRNR" id="PIRNR038471"/>
    </source>
</evidence>
<comment type="similarity">
    <text evidence="1 5">Belongs to the MreC family.</text>
</comment>
<dbReference type="NCBIfam" id="NF010532">
    <property type="entry name" value="PRK13922.9-3"/>
    <property type="match status" value="1"/>
</dbReference>
<dbReference type="Proteomes" id="UP001500067">
    <property type="component" value="Unassembled WGS sequence"/>
</dbReference>
<evidence type="ECO:0000256" key="2">
    <source>
        <dbReference type="ARBA" id="ARBA00013855"/>
    </source>
</evidence>
<evidence type="ECO:0000256" key="6">
    <source>
        <dbReference type="SAM" id="Phobius"/>
    </source>
</evidence>
<dbReference type="Gene3D" id="2.40.10.340">
    <property type="entry name" value="Rod shape-determining protein MreC, domain 1"/>
    <property type="match status" value="1"/>
</dbReference>
<name>A0ABP8NDS2_9BACT</name>
<evidence type="ECO:0000256" key="4">
    <source>
        <dbReference type="ARBA" id="ARBA00032089"/>
    </source>
</evidence>
<dbReference type="EMBL" id="BAABFA010000009">
    <property type="protein sequence ID" value="GAA4464232.1"/>
    <property type="molecule type" value="Genomic_DNA"/>
</dbReference>
<evidence type="ECO:0000256" key="3">
    <source>
        <dbReference type="ARBA" id="ARBA00022960"/>
    </source>
</evidence>
<dbReference type="PANTHER" id="PTHR34138:SF1">
    <property type="entry name" value="CELL SHAPE-DETERMINING PROTEIN MREC"/>
    <property type="match status" value="1"/>
</dbReference>
<evidence type="ECO:0000256" key="1">
    <source>
        <dbReference type="ARBA" id="ARBA00009369"/>
    </source>
</evidence>
<sequence length="282" mass="31828">MRNFIFFIRRFFNLILFLVLEVVCIVMIQRTATLQGNDIVSSANAVSGLVYKKKSDVAYYFGLRRMNDSLLRENARLRQNIAMYNSLDTLGDSVVRIDNSDTAKHIVRFSEYIYRTARVINNSTNATDNYITLNRGTDDGVYKSMAVISGTGVVGRVEHVSRHFASVLSVLSSKQKVSAKLKSGNIGVVIWEGRNPTTLVMTEIPQQVVVKKGDSVVTSNLSLYFPPGVLIGTVVKTEQVKKNTTQRIYLRSSTNFQNLQYVYVVENKMAQEKDELEETQNK</sequence>
<gene>
    <name evidence="8" type="primary">mreC</name>
    <name evidence="8" type="ORF">GCM10023093_14120</name>
</gene>
<evidence type="ECO:0000259" key="7">
    <source>
        <dbReference type="Pfam" id="PF04085"/>
    </source>
</evidence>
<keyword evidence="6" id="KW-0812">Transmembrane</keyword>
<dbReference type="InterPro" id="IPR042177">
    <property type="entry name" value="Cell/Rod_1"/>
</dbReference>
<dbReference type="PANTHER" id="PTHR34138">
    <property type="entry name" value="CELL SHAPE-DETERMINING PROTEIN MREC"/>
    <property type="match status" value="1"/>
</dbReference>